<sequence>MRDFAQVLQTATEDFEFNREMRYYTGKLHVSIGNKAWLANYDDGKLLSVEPSGTDPEGAAIWIKGTDEQWNDMTAEYPRPFFQSLQSSSAKHGVLLSNTHQLYAYLPALNRLMQIFRQLNVKGA</sequence>
<comment type="caution">
    <text evidence="1">The sequence shown here is derived from an EMBL/GenBank/DDBJ whole genome shotgun (WGS) entry which is preliminary data.</text>
</comment>
<dbReference type="STRING" id="1077972.ARGLB_048_00130"/>
<accession>H0QLT8</accession>
<evidence type="ECO:0000313" key="2">
    <source>
        <dbReference type="Proteomes" id="UP000003828"/>
    </source>
</evidence>
<dbReference type="EMBL" id="BAEG01000048">
    <property type="protein sequence ID" value="GAB13789.1"/>
    <property type="molecule type" value="Genomic_DNA"/>
</dbReference>
<evidence type="ECO:0008006" key="3">
    <source>
        <dbReference type="Google" id="ProtNLM"/>
    </source>
</evidence>
<dbReference type="AlphaFoldDB" id="H0QLT8"/>
<dbReference type="OrthoDB" id="4775096at2"/>
<organism evidence="1 2">
    <name type="scientific">Arthrobacter globiformis (strain ATCC 8010 / DSM 20124 / JCM 1332 / NBRC 12137 / NCIMB 8907 / NRRL B-2979 / 168)</name>
    <dbReference type="NCBI Taxonomy" id="1077972"/>
    <lineage>
        <taxon>Bacteria</taxon>
        <taxon>Bacillati</taxon>
        <taxon>Actinomycetota</taxon>
        <taxon>Actinomycetes</taxon>
        <taxon>Micrococcales</taxon>
        <taxon>Micrococcaceae</taxon>
        <taxon>Arthrobacter</taxon>
    </lineage>
</organism>
<keyword evidence="2" id="KW-1185">Reference proteome</keyword>
<proteinExistence type="predicted"/>
<dbReference type="Proteomes" id="UP000003828">
    <property type="component" value="Unassembled WGS sequence"/>
</dbReference>
<reference evidence="1 2" key="1">
    <citation type="submission" date="2011-12" db="EMBL/GenBank/DDBJ databases">
        <title>Whole genome shotgun sequence of Arthrobacter globiformis NBRC 12137.</title>
        <authorList>
            <person name="Miyazawa S."/>
            <person name="Hosoyama A."/>
            <person name="Tsuchikane K."/>
            <person name="Katsumata H."/>
            <person name="Yamazaki S."/>
            <person name="Fujita N."/>
        </authorList>
    </citation>
    <scope>NUCLEOTIDE SEQUENCE [LARGE SCALE GENOMIC DNA]</scope>
    <source>
        <strain evidence="1 2">NBRC 12137</strain>
    </source>
</reference>
<gene>
    <name evidence="1" type="ORF">ARGLB_048_00130</name>
</gene>
<dbReference type="RefSeq" id="WP_003801416.1">
    <property type="nucleotide sequence ID" value="NZ_BAEG01000048.1"/>
</dbReference>
<dbReference type="eggNOG" id="ENOG5033NRN">
    <property type="taxonomic scope" value="Bacteria"/>
</dbReference>
<protein>
    <recommendedName>
        <fullName evidence="3">SCP2 domain-containing protein</fullName>
    </recommendedName>
</protein>
<name>H0QLT8_ARTG1</name>
<evidence type="ECO:0000313" key="1">
    <source>
        <dbReference type="EMBL" id="GAB13789.1"/>
    </source>
</evidence>